<evidence type="ECO:0000256" key="6">
    <source>
        <dbReference type="ARBA" id="ARBA00022741"/>
    </source>
</evidence>
<evidence type="ECO:0000256" key="12">
    <source>
        <dbReference type="ARBA" id="ARBA00033413"/>
    </source>
</evidence>
<keyword evidence="8" id="KW-0067">ATP-binding</keyword>
<dbReference type="AlphaFoldDB" id="A0A0M3TAR3"/>
<comment type="pathway">
    <text evidence="1">Cofactor biosynthesis; tetrahydrofolate biosynthesis; 2-amino-4-hydroxy-6-hydroxymethyl-7,8-dihydropteridine diphosphate from 7,8-dihydroneopterin triphosphate: step 4/4.</text>
</comment>
<evidence type="ECO:0000313" key="14">
    <source>
        <dbReference type="EMBL" id="ALE17502.1"/>
    </source>
</evidence>
<evidence type="ECO:0000256" key="8">
    <source>
        <dbReference type="ARBA" id="ARBA00022840"/>
    </source>
</evidence>
<dbReference type="GO" id="GO:0003848">
    <property type="term" value="F:2-amino-4-hydroxy-6-hydroxymethyldihydropteridine diphosphokinase activity"/>
    <property type="evidence" value="ECO:0007669"/>
    <property type="project" value="UniProtKB-EC"/>
</dbReference>
<dbReference type="EC" id="2.7.6.3" evidence="3"/>
<dbReference type="RefSeq" id="WP_061926459.1">
    <property type="nucleotide sequence ID" value="NZ_CP012669.1"/>
</dbReference>
<reference evidence="14 15" key="1">
    <citation type="submission" date="2015-09" db="EMBL/GenBank/DDBJ databases">
        <title>Complete genome sequence of a benzo[a]pyrene-degrading bacterium Altererythrobacter epoxidivorans CGMCC 1.7731T.</title>
        <authorList>
            <person name="Li Z."/>
            <person name="Cheng H."/>
            <person name="Huo Y."/>
            <person name="Xu X."/>
        </authorList>
    </citation>
    <scope>NUCLEOTIDE SEQUENCE [LARGE SCALE GENOMIC DNA]</scope>
    <source>
        <strain evidence="14 15">CGMCC 1.7731</strain>
    </source>
</reference>
<evidence type="ECO:0000256" key="11">
    <source>
        <dbReference type="ARBA" id="ARBA00029766"/>
    </source>
</evidence>
<comment type="function">
    <text evidence="10">Catalyzes the transfer of pyrophosphate from adenosine triphosphate (ATP) to 6-hydroxymethyl-7,8-dihydropterin, an enzymatic step in folate biosynthesis pathway.</text>
</comment>
<keyword evidence="6" id="KW-0547">Nucleotide-binding</keyword>
<protein>
    <recommendedName>
        <fullName evidence="4">2-amino-4-hydroxy-6-hydroxymethyldihydropteridine pyrophosphokinase</fullName>
        <ecNumber evidence="3">2.7.6.3</ecNumber>
    </recommendedName>
    <alternativeName>
        <fullName evidence="11">6-hydroxymethyl-7,8-dihydropterin pyrophosphokinase</fullName>
    </alternativeName>
    <alternativeName>
        <fullName evidence="12">7,8-dihydro-6-hydroxymethylpterin-pyrophosphokinase</fullName>
    </alternativeName>
</protein>
<gene>
    <name evidence="14" type="ORF">AMC99_02225</name>
</gene>
<dbReference type="STRING" id="361183.AMC99_02225"/>
<evidence type="ECO:0000256" key="3">
    <source>
        <dbReference type="ARBA" id="ARBA00013253"/>
    </source>
</evidence>
<evidence type="ECO:0000256" key="5">
    <source>
        <dbReference type="ARBA" id="ARBA00022679"/>
    </source>
</evidence>
<dbReference type="OrthoDB" id="9808041at2"/>
<evidence type="ECO:0000256" key="4">
    <source>
        <dbReference type="ARBA" id="ARBA00016218"/>
    </source>
</evidence>
<keyword evidence="15" id="KW-1185">Reference proteome</keyword>
<evidence type="ECO:0000313" key="15">
    <source>
        <dbReference type="Proteomes" id="UP000057938"/>
    </source>
</evidence>
<dbReference type="GO" id="GO:0005524">
    <property type="term" value="F:ATP binding"/>
    <property type="evidence" value="ECO:0007669"/>
    <property type="project" value="UniProtKB-KW"/>
</dbReference>
<dbReference type="UniPathway" id="UPA00077">
    <property type="reaction ID" value="UER00155"/>
</dbReference>
<dbReference type="KEGG" id="aep:AMC99_02225"/>
<dbReference type="Pfam" id="PF01288">
    <property type="entry name" value="HPPK"/>
    <property type="match status" value="1"/>
</dbReference>
<comment type="similarity">
    <text evidence="2">Belongs to the HPPK family.</text>
</comment>
<accession>A0A0M3TAR3</accession>
<dbReference type="Proteomes" id="UP000057938">
    <property type="component" value="Chromosome"/>
</dbReference>
<keyword evidence="9" id="KW-0289">Folate biosynthesis</keyword>
<dbReference type="PANTHER" id="PTHR43071:SF1">
    <property type="entry name" value="2-AMINO-4-HYDROXY-6-HYDROXYMETHYLDIHYDROPTERIDINE PYROPHOSPHOKINASE"/>
    <property type="match status" value="1"/>
</dbReference>
<dbReference type="GO" id="GO:0046654">
    <property type="term" value="P:tetrahydrofolate biosynthetic process"/>
    <property type="evidence" value="ECO:0007669"/>
    <property type="project" value="UniProtKB-UniPathway"/>
</dbReference>
<dbReference type="Gene3D" id="3.30.70.560">
    <property type="entry name" value="7,8-Dihydro-6-hydroxymethylpterin-pyrophosphokinase HPPK"/>
    <property type="match status" value="1"/>
</dbReference>
<evidence type="ECO:0000256" key="1">
    <source>
        <dbReference type="ARBA" id="ARBA00005051"/>
    </source>
</evidence>
<sequence length="167" mass="18410">MSRASAQFYLVALGSNRRHHLYGQPRSVVGAAMEELAALGTVTDRSSIISTEPLGPAKRRFANAAVLIDSDYDPLAMLAGLQHIEREFGRKNGGQSWGDRVLDLDIVLWSGGSWHDSGLSIPHPHFRERSFVLEPALQLAADWRDPVTGLTLAQIYARLTKPRAVPR</sequence>
<dbReference type="PANTHER" id="PTHR43071">
    <property type="entry name" value="2-AMINO-4-HYDROXY-6-HYDROXYMETHYLDIHYDROPTERIDINE PYROPHOSPHOKINASE"/>
    <property type="match status" value="1"/>
</dbReference>
<proteinExistence type="inferred from homology"/>
<dbReference type="NCBIfam" id="TIGR01498">
    <property type="entry name" value="folK"/>
    <property type="match status" value="1"/>
</dbReference>
<evidence type="ECO:0000256" key="10">
    <source>
        <dbReference type="ARBA" id="ARBA00029409"/>
    </source>
</evidence>
<dbReference type="InterPro" id="IPR000550">
    <property type="entry name" value="Hppk"/>
</dbReference>
<keyword evidence="5 14" id="KW-0808">Transferase</keyword>
<dbReference type="CDD" id="cd00483">
    <property type="entry name" value="HPPK"/>
    <property type="match status" value="1"/>
</dbReference>
<dbReference type="GO" id="GO:0016301">
    <property type="term" value="F:kinase activity"/>
    <property type="evidence" value="ECO:0007669"/>
    <property type="project" value="UniProtKB-KW"/>
</dbReference>
<name>A0A0M3TAR3_9SPHN</name>
<dbReference type="InterPro" id="IPR035907">
    <property type="entry name" value="Hppk_sf"/>
</dbReference>
<dbReference type="SUPFAM" id="SSF55083">
    <property type="entry name" value="6-hydroxymethyl-7,8-dihydropterin pyrophosphokinase, HPPK"/>
    <property type="match status" value="1"/>
</dbReference>
<evidence type="ECO:0000256" key="9">
    <source>
        <dbReference type="ARBA" id="ARBA00022909"/>
    </source>
</evidence>
<dbReference type="GO" id="GO:0046656">
    <property type="term" value="P:folic acid biosynthetic process"/>
    <property type="evidence" value="ECO:0007669"/>
    <property type="project" value="UniProtKB-KW"/>
</dbReference>
<dbReference type="PATRIC" id="fig|361183.4.peg.2185"/>
<dbReference type="EMBL" id="CP012669">
    <property type="protein sequence ID" value="ALE17502.1"/>
    <property type="molecule type" value="Genomic_DNA"/>
</dbReference>
<evidence type="ECO:0000259" key="13">
    <source>
        <dbReference type="Pfam" id="PF01288"/>
    </source>
</evidence>
<evidence type="ECO:0000256" key="7">
    <source>
        <dbReference type="ARBA" id="ARBA00022777"/>
    </source>
</evidence>
<evidence type="ECO:0000256" key="2">
    <source>
        <dbReference type="ARBA" id="ARBA00005810"/>
    </source>
</evidence>
<organism evidence="14 15">
    <name type="scientific">Altererythrobacter epoxidivorans</name>
    <dbReference type="NCBI Taxonomy" id="361183"/>
    <lineage>
        <taxon>Bacteria</taxon>
        <taxon>Pseudomonadati</taxon>
        <taxon>Pseudomonadota</taxon>
        <taxon>Alphaproteobacteria</taxon>
        <taxon>Sphingomonadales</taxon>
        <taxon>Erythrobacteraceae</taxon>
        <taxon>Altererythrobacter</taxon>
    </lineage>
</organism>
<feature type="domain" description="7,8-dihydro-6-hydroxymethylpterin-pyrophosphokinase" evidence="13">
    <location>
        <begin position="11"/>
        <end position="140"/>
    </location>
</feature>
<keyword evidence="7 14" id="KW-0418">Kinase</keyword>